<dbReference type="Pfam" id="PF05494">
    <property type="entry name" value="MlaC"/>
    <property type="match status" value="1"/>
</dbReference>
<feature type="chain" id="PRO_5046853174" evidence="1">
    <location>
        <begin position="25"/>
        <end position="219"/>
    </location>
</feature>
<dbReference type="EMBL" id="BPEU01000007">
    <property type="protein sequence ID" value="GIU38832.1"/>
    <property type="molecule type" value="Genomic_DNA"/>
</dbReference>
<proteinExistence type="predicted"/>
<organism evidence="2 3">
    <name type="scientific">Shewanella colwelliana</name>
    <name type="common">Alteromonas colwelliana</name>
    <dbReference type="NCBI Taxonomy" id="23"/>
    <lineage>
        <taxon>Bacteria</taxon>
        <taxon>Pseudomonadati</taxon>
        <taxon>Pseudomonadota</taxon>
        <taxon>Gammaproteobacteria</taxon>
        <taxon>Alteromonadales</taxon>
        <taxon>Shewanellaceae</taxon>
        <taxon>Shewanella</taxon>
    </lineage>
</organism>
<accession>A0ABQ4NX46</accession>
<gene>
    <name evidence="2" type="primary">mlaC</name>
    <name evidence="2" type="ORF">TUM3794_12060</name>
</gene>
<name>A0ABQ4NX46_SHECO</name>
<keyword evidence="3" id="KW-1185">Reference proteome</keyword>
<feature type="signal peptide" evidence="1">
    <location>
        <begin position="1"/>
        <end position="24"/>
    </location>
</feature>
<comment type="caution">
    <text evidence="2">The sequence shown here is derived from an EMBL/GenBank/DDBJ whole genome shotgun (WGS) entry which is preliminary data.</text>
</comment>
<sequence length="219" mass="25214">MIMKYLWKVLLVSWVMSISTMARAAESDVNVTDPYVMVETVANNTFARFHQDIDTIKRDPDHLKVIVSQELMPYIDYKYASYKVMGTYLRQSTPEQRERFSEAFKNYLIATYAQAFTEYTNQAVEFAPAKSFAQEKMVDVNVQIIEQGRPPIKLQFRVRRLKDDTWKAFDLVAEGVSLLSSKGAEISNLIRQNGIDSVIEELENHISSHISLESQGTKR</sequence>
<dbReference type="PIRSF" id="PIRSF004649">
    <property type="entry name" value="MlaC"/>
    <property type="match status" value="1"/>
</dbReference>
<dbReference type="PANTHER" id="PTHR36573">
    <property type="entry name" value="INTERMEMBRANE PHOSPHOLIPID TRANSPORT SYSTEM BINDING PROTEIN MLAC"/>
    <property type="match status" value="1"/>
</dbReference>
<dbReference type="Gene3D" id="3.10.450.710">
    <property type="entry name" value="Tgt2/MlaC"/>
    <property type="match status" value="1"/>
</dbReference>
<dbReference type="InterPro" id="IPR008869">
    <property type="entry name" value="MlaC/ttg2D"/>
</dbReference>
<dbReference type="Proteomes" id="UP000773469">
    <property type="component" value="Unassembled WGS sequence"/>
</dbReference>
<dbReference type="InterPro" id="IPR042245">
    <property type="entry name" value="Tgt2/MlaC_sf"/>
</dbReference>
<evidence type="ECO:0000313" key="2">
    <source>
        <dbReference type="EMBL" id="GIU38832.1"/>
    </source>
</evidence>
<reference evidence="2 3" key="1">
    <citation type="submission" date="2021-05" db="EMBL/GenBank/DDBJ databases">
        <title>Molecular characterization for Shewanella algae harboring chromosomal blaOXA-55-like strains isolated from clinical and environment sample.</title>
        <authorList>
            <person name="Ohama Y."/>
            <person name="Aoki K."/>
            <person name="Harada S."/>
            <person name="Moriya K."/>
            <person name="Ishii Y."/>
            <person name="Tateda K."/>
        </authorList>
    </citation>
    <scope>NUCLEOTIDE SEQUENCE [LARGE SCALE GENOMIC DNA]</scope>
    <source>
        <strain evidence="2 3">MBTL60-118</strain>
    </source>
</reference>
<evidence type="ECO:0000256" key="1">
    <source>
        <dbReference type="SAM" id="SignalP"/>
    </source>
</evidence>
<keyword evidence="1" id="KW-0732">Signal</keyword>
<dbReference type="PANTHER" id="PTHR36573:SF1">
    <property type="entry name" value="INTERMEMBRANE PHOSPHOLIPID TRANSPORT SYSTEM BINDING PROTEIN MLAC"/>
    <property type="match status" value="1"/>
</dbReference>
<evidence type="ECO:0000313" key="3">
    <source>
        <dbReference type="Proteomes" id="UP000773469"/>
    </source>
</evidence>
<protein>
    <submittedName>
        <fullName evidence="2">Toluene tolerance protein</fullName>
    </submittedName>
</protein>